<feature type="compositionally biased region" description="Polar residues" evidence="1">
    <location>
        <begin position="62"/>
        <end position="72"/>
    </location>
</feature>
<organism evidence="3 4">
    <name type="scientific">Zymoseptoria tritici ST99CH_1E4</name>
    <dbReference type="NCBI Taxonomy" id="1276532"/>
    <lineage>
        <taxon>Eukaryota</taxon>
        <taxon>Fungi</taxon>
        <taxon>Dikarya</taxon>
        <taxon>Ascomycota</taxon>
        <taxon>Pezizomycotina</taxon>
        <taxon>Dothideomycetes</taxon>
        <taxon>Dothideomycetidae</taxon>
        <taxon>Mycosphaerellales</taxon>
        <taxon>Mycosphaerellaceae</taxon>
        <taxon>Zymoseptoria</taxon>
    </lineage>
</organism>
<dbReference type="AlphaFoldDB" id="A0A2H1H562"/>
<feature type="compositionally biased region" description="Low complexity" evidence="1">
    <location>
        <begin position="74"/>
        <end position="88"/>
    </location>
</feature>
<dbReference type="EMBL" id="LT854264">
    <property type="protein sequence ID" value="SMR60932.1"/>
    <property type="molecule type" value="Genomic_DNA"/>
</dbReference>
<proteinExistence type="predicted"/>
<accession>A0A2H1H562</accession>
<evidence type="ECO:0000256" key="2">
    <source>
        <dbReference type="SAM" id="SignalP"/>
    </source>
</evidence>
<sequence>MRLLTLLMLAAALVAAAPTDHSPNVVAGAALGIARRNLTSVDSSEGSMAGQVDAASDDVASTEETSANNDYSATDDSSTTEETSTTEDLAAVDGSTDADSAGRHHPRPKLADPNDTCVKDEMGCDGQGEGAVLTMMFPIIGIIKGILHHHRDRLTLYRYDAGCVGDGGKQINDDPDHLEKGKCKDWEKAPDGPMSMNYILPKNKAFNHCNIYMYRQHDCYGEPFQVIHGRDDLYGNSTVQTLNGQNYCHDTTGMKSVRIGPCS</sequence>
<dbReference type="Proteomes" id="UP000245764">
    <property type="component" value="Chromosome 12"/>
</dbReference>
<name>A0A2H1H562_ZYMTR</name>
<feature type="signal peptide" evidence="2">
    <location>
        <begin position="1"/>
        <end position="16"/>
    </location>
</feature>
<protein>
    <submittedName>
        <fullName evidence="3">Uncharacterized protein</fullName>
    </submittedName>
</protein>
<evidence type="ECO:0000256" key="1">
    <source>
        <dbReference type="SAM" id="MobiDB-lite"/>
    </source>
</evidence>
<feature type="region of interest" description="Disordered" evidence="1">
    <location>
        <begin position="41"/>
        <end position="117"/>
    </location>
</feature>
<gene>
    <name evidence="3" type="ORF">ZT1E4_G10897</name>
</gene>
<feature type="chain" id="PRO_5013950733" evidence="2">
    <location>
        <begin position="17"/>
        <end position="263"/>
    </location>
</feature>
<reference evidence="4" key="1">
    <citation type="submission" date="2017-05" db="EMBL/GenBank/DDBJ databases">
        <authorList>
            <person name="Song R."/>
            <person name="Chenine A.L."/>
            <person name="Ruprecht R.M."/>
        </authorList>
    </citation>
    <scope>NUCLEOTIDE SEQUENCE [LARGE SCALE GENOMIC DNA]</scope>
</reference>
<keyword evidence="2" id="KW-0732">Signal</keyword>
<evidence type="ECO:0000313" key="4">
    <source>
        <dbReference type="Proteomes" id="UP000245764"/>
    </source>
</evidence>
<evidence type="ECO:0000313" key="3">
    <source>
        <dbReference type="EMBL" id="SMR60932.1"/>
    </source>
</evidence>